<dbReference type="EMBL" id="UAPQ01000008">
    <property type="protein sequence ID" value="SPT53884.1"/>
    <property type="molecule type" value="Genomic_DNA"/>
</dbReference>
<feature type="region of interest" description="Disordered" evidence="1">
    <location>
        <begin position="55"/>
        <end position="132"/>
    </location>
</feature>
<proteinExistence type="predicted"/>
<organism evidence="2 3">
    <name type="scientific">Actinomyces bovis</name>
    <dbReference type="NCBI Taxonomy" id="1658"/>
    <lineage>
        <taxon>Bacteria</taxon>
        <taxon>Bacillati</taxon>
        <taxon>Actinomycetota</taxon>
        <taxon>Actinomycetes</taxon>
        <taxon>Actinomycetales</taxon>
        <taxon>Actinomycetaceae</taxon>
        <taxon>Actinomyces</taxon>
    </lineage>
</organism>
<name>A0ABY1VP26_9ACTO</name>
<evidence type="ECO:0000256" key="1">
    <source>
        <dbReference type="SAM" id="MobiDB-lite"/>
    </source>
</evidence>
<protein>
    <submittedName>
        <fullName evidence="2">Uncharacterized protein</fullName>
    </submittedName>
</protein>
<evidence type="ECO:0000313" key="3">
    <source>
        <dbReference type="Proteomes" id="UP000250006"/>
    </source>
</evidence>
<sequence>MGANPHRVNTDTQATIGSVCFPSSSDDEVLMSRKTFAAALAVALAASLTLSGCGNARGSKSAADSAGPVASSREREPQGDEPSSQPEPGSYLVSPGAQPTVAPPPGGSSQSGVISIDPSARPTLAAPPTPWSPPEVKFYMEDASVWFYDQSVVNVEAVSKQGNIEGYRTYDGQCLGYVTRDIEEKTHNSILGDRPLSSVLATANEAKVSNLSNTPERSVEAVRDAGGTMEGFWVSYSGVFTYHDGTQENVEGYRFARVVTSAGLKFSVQIMCRQGANISQDQWLTILKGIRLEGITAGKMS</sequence>
<reference evidence="2 3" key="1">
    <citation type="submission" date="2018-06" db="EMBL/GenBank/DDBJ databases">
        <authorList>
            <consortium name="Pathogen Informatics"/>
            <person name="Doyle S."/>
        </authorList>
    </citation>
    <scope>NUCLEOTIDE SEQUENCE [LARGE SCALE GENOMIC DNA]</scope>
    <source>
        <strain evidence="2 3">NCTC11535</strain>
    </source>
</reference>
<keyword evidence="3" id="KW-1185">Reference proteome</keyword>
<comment type="caution">
    <text evidence="2">The sequence shown here is derived from an EMBL/GenBank/DDBJ whole genome shotgun (WGS) entry which is preliminary data.</text>
</comment>
<accession>A0ABY1VP26</accession>
<gene>
    <name evidence="2" type="ORF">NCTC11535_01572</name>
</gene>
<dbReference type="Proteomes" id="UP000250006">
    <property type="component" value="Unassembled WGS sequence"/>
</dbReference>
<evidence type="ECO:0000313" key="2">
    <source>
        <dbReference type="EMBL" id="SPT53884.1"/>
    </source>
</evidence>